<evidence type="ECO:0000256" key="15">
    <source>
        <dbReference type="ARBA" id="ARBA00047899"/>
    </source>
</evidence>
<dbReference type="GO" id="GO:0004674">
    <property type="term" value="F:protein serine/threonine kinase activity"/>
    <property type="evidence" value="ECO:0007669"/>
    <property type="project" value="UniProtKB-KW"/>
</dbReference>
<dbReference type="FunFam" id="3.30.200.20:FF:000059">
    <property type="entry name" value="S-receptor-like serine/threonine-protein kinase"/>
    <property type="match status" value="1"/>
</dbReference>
<dbReference type="Gramene" id="TraesCS3D03G0577500.1">
    <property type="protein sequence ID" value="TraesCS3D03G0577500.1.CDS1"/>
    <property type="gene ID" value="TraesCS3D03G0577500"/>
</dbReference>
<name>A0A3B6GSI9_WHEAT</name>
<dbReference type="PROSITE" id="PS50927">
    <property type="entry name" value="BULB_LECTIN"/>
    <property type="match status" value="1"/>
</dbReference>
<reference evidence="23" key="1">
    <citation type="submission" date="2018-08" db="EMBL/GenBank/DDBJ databases">
        <authorList>
            <person name="Rossello M."/>
        </authorList>
    </citation>
    <scope>NUCLEOTIDE SEQUENCE [LARGE SCALE GENOMIC DNA]</scope>
    <source>
        <strain evidence="23">cv. Chinese Spring</strain>
    </source>
</reference>
<dbReference type="GO" id="GO:0048544">
    <property type="term" value="P:recognition of pollen"/>
    <property type="evidence" value="ECO:0007669"/>
    <property type="project" value="InterPro"/>
</dbReference>
<dbReference type="Gene3D" id="2.90.10.10">
    <property type="entry name" value="Bulb-type lectin domain"/>
    <property type="match status" value="2"/>
</dbReference>
<evidence type="ECO:0000313" key="23">
    <source>
        <dbReference type="EnsemblPlants" id="TraesCS3D02G245300.1.cds1"/>
    </source>
</evidence>
<proteinExistence type="inferred from homology"/>
<organism evidence="23">
    <name type="scientific">Triticum aestivum</name>
    <name type="common">Wheat</name>
    <dbReference type="NCBI Taxonomy" id="4565"/>
    <lineage>
        <taxon>Eukaryota</taxon>
        <taxon>Viridiplantae</taxon>
        <taxon>Streptophyta</taxon>
        <taxon>Embryophyta</taxon>
        <taxon>Tracheophyta</taxon>
        <taxon>Spermatophyta</taxon>
        <taxon>Magnoliopsida</taxon>
        <taxon>Liliopsida</taxon>
        <taxon>Poales</taxon>
        <taxon>Poaceae</taxon>
        <taxon>BOP clade</taxon>
        <taxon>Pooideae</taxon>
        <taxon>Triticodae</taxon>
        <taxon>Triticeae</taxon>
        <taxon>Triticinae</taxon>
        <taxon>Triticum</taxon>
    </lineage>
</organism>
<comment type="similarity">
    <text evidence="17">Belongs to the protein kinase superfamily. Ser/Thr protein kinase family.</text>
</comment>
<keyword evidence="2 17" id="KW-0723">Serine/threonine-protein kinase</keyword>
<dbReference type="Gramene" id="TraesCLE_scaffold_012027_01G000300.1">
    <property type="protein sequence ID" value="TraesCLE_scaffold_012027_01G000300.1"/>
    <property type="gene ID" value="TraesCLE_scaffold_012027_01G000300"/>
</dbReference>
<reference evidence="23" key="2">
    <citation type="submission" date="2018-10" db="UniProtKB">
        <authorList>
            <consortium name="EnsemblPlants"/>
        </authorList>
    </citation>
    <scope>IDENTIFICATION</scope>
</reference>
<evidence type="ECO:0000259" key="20">
    <source>
        <dbReference type="PROSITE" id="PS50011"/>
    </source>
</evidence>
<keyword evidence="11 19" id="KW-0472">Membrane</keyword>
<evidence type="ECO:0000256" key="16">
    <source>
        <dbReference type="ARBA" id="ARBA00048679"/>
    </source>
</evidence>
<dbReference type="PANTHER" id="PTHR47974">
    <property type="entry name" value="OS07G0415500 PROTEIN"/>
    <property type="match status" value="1"/>
</dbReference>
<dbReference type="InterPro" id="IPR000719">
    <property type="entry name" value="Prot_kinase_dom"/>
</dbReference>
<evidence type="ECO:0000259" key="21">
    <source>
        <dbReference type="PROSITE" id="PS50927"/>
    </source>
</evidence>
<keyword evidence="4 17" id="KW-0808">Transferase</keyword>
<evidence type="ECO:0000256" key="9">
    <source>
        <dbReference type="ARBA" id="ARBA00022840"/>
    </source>
</evidence>
<dbReference type="InterPro" id="IPR024171">
    <property type="entry name" value="SRK-like_kinase"/>
</dbReference>
<evidence type="ECO:0000256" key="18">
    <source>
        <dbReference type="PROSITE-ProRule" id="PRU10141"/>
    </source>
</evidence>
<keyword evidence="9 17" id="KW-0067">ATP-binding</keyword>
<sequence length="856" mass="94637">MQTKKDRREYGVVEGYKLACLIASLVDQLEDLTFITTFMMARFASLAFLYLISHLLLRSCASAAPSVQHTLGPGSSLSVEDHERPFLVSPDAIFSCGFLQAGDNAFYFSVWFTAAKNRTAVWTANPGAPVNGRVSSISFSPEGQLALADANGTTVWNSKTGGKRHLTVSLRDTGNLLIADPSTGRAVWQSFDWPTDTLLPSQTLSKDKKLVAGYYALYYDNDNVLRLLYDGPEIASIYWPNPDHNVFDNGRTNYNSSRIGVLDDTGVFLSSDNLRVEASDLGAAGVKRRLTIEQDGNVRIYSLNAAGGWTVTWAAVKQPCSVHGLCGKNALCEYQPSPRCSCAPGYEMVDRRDWRKGCKPTFSLPTGTTNCSEAPASERFTFVQVAATDFYGYDLGFNQSVTFEYCKSMCLKMCACAAFAYRLDGRGNCFPKGVLFNGYTSPAFPGSIYLKVRSDLDLNATASQLSAHATGLACNRNGSRTAIVPRYADTYGTPTRGTKWSYFFGFAAVLGFLELLFVSTAWWFLSSQESMPSSLQAGYRLVRATQFRRFTYRELKNATGNFNEELGRGGSGVVYRGVLDKTTVVAVKKLTNVVQGEEEFWAEMTVFGRINHINLVRIWGFCSEGKHKLLVYEYVENESLDRHLFGKDIGKSLAWSERFKIALGTARGLAYLHHECLEWVIHCDVKPENILLTRDLDAKIADFGLAKLSGRNATGNGEVADTGVQLSHMRGTMGYMAPEWAMGMPVDAKVDVYSYGIVLLEIVIGSRISDQTTTDGSERLETWQIAHALKQVVASGDIMSLVDNRLNGQFNPRQAMEMVKISLSCMEERNNRPTMDDISKALIACDDEDEHPAYLS</sequence>
<evidence type="ECO:0000256" key="19">
    <source>
        <dbReference type="SAM" id="Phobius"/>
    </source>
</evidence>
<gene>
    <name evidence="23" type="primary">LOC123078777</name>
</gene>
<dbReference type="GO" id="GO:0106310">
    <property type="term" value="F:protein serine kinase activity"/>
    <property type="evidence" value="ECO:0007669"/>
    <property type="project" value="RHEA"/>
</dbReference>
<dbReference type="InterPro" id="IPR036426">
    <property type="entry name" value="Bulb-type_lectin_dom_sf"/>
</dbReference>
<evidence type="ECO:0000256" key="12">
    <source>
        <dbReference type="ARBA" id="ARBA00023157"/>
    </source>
</evidence>
<evidence type="ECO:0000256" key="11">
    <source>
        <dbReference type="ARBA" id="ARBA00023136"/>
    </source>
</evidence>
<feature type="domain" description="Protein kinase" evidence="20">
    <location>
        <begin position="560"/>
        <end position="854"/>
    </location>
</feature>
<evidence type="ECO:0000256" key="13">
    <source>
        <dbReference type="ARBA" id="ARBA00023170"/>
    </source>
</evidence>
<dbReference type="PANTHER" id="PTHR47974:SF15">
    <property type="entry name" value="RECEPTOR-LIKE SERINE_THREONINE-PROTEIN KINASE"/>
    <property type="match status" value="1"/>
</dbReference>
<dbReference type="FunFam" id="2.90.10.10:FF:000021">
    <property type="entry name" value="Serine/threonine-protein kinase"/>
    <property type="match status" value="1"/>
</dbReference>
<dbReference type="InterPro" id="IPR008271">
    <property type="entry name" value="Ser/Thr_kinase_AS"/>
</dbReference>
<dbReference type="PROSITE" id="PS00107">
    <property type="entry name" value="PROTEIN_KINASE_ATP"/>
    <property type="match status" value="1"/>
</dbReference>
<evidence type="ECO:0000256" key="2">
    <source>
        <dbReference type="ARBA" id="ARBA00022527"/>
    </source>
</evidence>
<keyword evidence="3" id="KW-0245">EGF-like domain</keyword>
<evidence type="ECO:0000256" key="3">
    <source>
        <dbReference type="ARBA" id="ARBA00022536"/>
    </source>
</evidence>
<evidence type="ECO:0000256" key="5">
    <source>
        <dbReference type="ARBA" id="ARBA00022692"/>
    </source>
</evidence>
<evidence type="ECO:0000256" key="7">
    <source>
        <dbReference type="ARBA" id="ARBA00022741"/>
    </source>
</evidence>
<dbReference type="Gene3D" id="1.10.510.10">
    <property type="entry name" value="Transferase(Phosphotransferase) domain 1"/>
    <property type="match status" value="1"/>
</dbReference>
<evidence type="ECO:0000256" key="10">
    <source>
        <dbReference type="ARBA" id="ARBA00022989"/>
    </source>
</evidence>
<keyword evidence="12" id="KW-1015">Disulfide bond</keyword>
<evidence type="ECO:0000259" key="22">
    <source>
        <dbReference type="PROSITE" id="PS50948"/>
    </source>
</evidence>
<dbReference type="EC" id="2.7.11.1" evidence="17"/>
<accession>A0A3B6GSI9</accession>
<evidence type="ECO:0000256" key="8">
    <source>
        <dbReference type="ARBA" id="ARBA00022777"/>
    </source>
</evidence>
<keyword evidence="8 17" id="KW-0418">Kinase</keyword>
<dbReference type="PIRSF" id="PIRSF000641">
    <property type="entry name" value="SRK"/>
    <property type="match status" value="1"/>
</dbReference>
<evidence type="ECO:0000313" key="24">
    <source>
        <dbReference type="Proteomes" id="UP000019116"/>
    </source>
</evidence>
<keyword evidence="5 19" id="KW-0812">Transmembrane</keyword>
<dbReference type="OMA" id="NSICEYS"/>
<dbReference type="Proteomes" id="UP000019116">
    <property type="component" value="Chromosome 3D"/>
</dbReference>
<dbReference type="GO" id="GO:0005524">
    <property type="term" value="F:ATP binding"/>
    <property type="evidence" value="ECO:0007669"/>
    <property type="project" value="UniProtKB-UniRule"/>
</dbReference>
<dbReference type="CDD" id="cd01098">
    <property type="entry name" value="PAN_AP_plant"/>
    <property type="match status" value="1"/>
</dbReference>
<dbReference type="Gramene" id="TraesROB_scaffold_006914_01G000300.1">
    <property type="protein sequence ID" value="TraesROB_scaffold_006914_01G000300.1"/>
    <property type="gene ID" value="TraesROB_scaffold_006914_01G000300"/>
</dbReference>
<dbReference type="Pfam" id="PF01453">
    <property type="entry name" value="B_lectin"/>
    <property type="match status" value="1"/>
</dbReference>
<dbReference type="GO" id="GO:0016020">
    <property type="term" value="C:membrane"/>
    <property type="evidence" value="ECO:0007669"/>
    <property type="project" value="UniProtKB-SubCell"/>
</dbReference>
<dbReference type="InterPro" id="IPR001480">
    <property type="entry name" value="Bulb-type_lectin_dom"/>
</dbReference>
<evidence type="ECO:0000256" key="17">
    <source>
        <dbReference type="PIRNR" id="PIRNR000641"/>
    </source>
</evidence>
<dbReference type="InterPro" id="IPR003609">
    <property type="entry name" value="Pan_app"/>
</dbReference>
<dbReference type="GO" id="GO:0051707">
    <property type="term" value="P:response to other organism"/>
    <property type="evidence" value="ECO:0007669"/>
    <property type="project" value="UniProtKB-ARBA"/>
</dbReference>
<dbReference type="InterPro" id="IPR000858">
    <property type="entry name" value="S_locus_glycoprot_dom"/>
</dbReference>
<dbReference type="Pfam" id="PF00069">
    <property type="entry name" value="Pkinase"/>
    <property type="match status" value="1"/>
</dbReference>
<comment type="subcellular location">
    <subcellularLocation>
        <location evidence="1">Membrane</location>
        <topology evidence="1">Single-pass type I membrane protein</topology>
    </subcellularLocation>
</comment>
<dbReference type="PROSITE" id="PS00108">
    <property type="entry name" value="PROTEIN_KINASE_ST"/>
    <property type="match status" value="1"/>
</dbReference>
<dbReference type="SMR" id="A0A3B6GSI9"/>
<dbReference type="Gramene" id="TraesCAD_scaffold_041601_01G000200.1">
    <property type="protein sequence ID" value="TraesCAD_scaffold_041601_01G000200.1"/>
    <property type="gene ID" value="TraesCAD_scaffold_041601_01G000200"/>
</dbReference>
<dbReference type="EnsemblPlants" id="TraesCS3D02G245300.1">
    <property type="protein sequence ID" value="TraesCS3D02G245300.1.cds1"/>
    <property type="gene ID" value="TraesCS3D02G245300"/>
</dbReference>
<keyword evidence="7 17" id="KW-0547">Nucleotide-binding</keyword>
<dbReference type="Gramene" id="TraesWEE_scaffold_087822_01G000100.1">
    <property type="protein sequence ID" value="TraesWEE_scaffold_087822_01G000100.1"/>
    <property type="gene ID" value="TraesWEE_scaffold_087822_01G000100"/>
</dbReference>
<dbReference type="Gene3D" id="3.30.200.20">
    <property type="entry name" value="Phosphorylase Kinase, domain 1"/>
    <property type="match status" value="1"/>
</dbReference>
<evidence type="ECO:0000256" key="14">
    <source>
        <dbReference type="ARBA" id="ARBA00023180"/>
    </source>
</evidence>
<evidence type="ECO:0000256" key="6">
    <source>
        <dbReference type="ARBA" id="ARBA00022729"/>
    </source>
</evidence>
<comment type="catalytic activity">
    <reaction evidence="15 17">
        <text>L-threonyl-[protein] + ATP = O-phospho-L-threonyl-[protein] + ADP + H(+)</text>
        <dbReference type="Rhea" id="RHEA:46608"/>
        <dbReference type="Rhea" id="RHEA-COMP:11060"/>
        <dbReference type="Rhea" id="RHEA-COMP:11605"/>
        <dbReference type="ChEBI" id="CHEBI:15378"/>
        <dbReference type="ChEBI" id="CHEBI:30013"/>
        <dbReference type="ChEBI" id="CHEBI:30616"/>
        <dbReference type="ChEBI" id="CHEBI:61977"/>
        <dbReference type="ChEBI" id="CHEBI:456216"/>
        <dbReference type="EC" id="2.7.11.1"/>
    </reaction>
</comment>
<dbReference type="InterPro" id="IPR011009">
    <property type="entry name" value="Kinase-like_dom_sf"/>
</dbReference>
<keyword evidence="24" id="KW-1185">Reference proteome</keyword>
<keyword evidence="13" id="KW-0675">Receptor</keyword>
<dbReference type="SMART" id="SM00108">
    <property type="entry name" value="B_lectin"/>
    <property type="match status" value="1"/>
</dbReference>
<dbReference type="Gramene" id="TraesCS3D02G245300.1">
    <property type="protein sequence ID" value="TraesCS3D02G245300.1.cds1"/>
    <property type="gene ID" value="TraesCS3D02G245300"/>
</dbReference>
<keyword evidence="14" id="KW-0325">Glycoprotein</keyword>
<dbReference type="SUPFAM" id="SSF56112">
    <property type="entry name" value="Protein kinase-like (PK-like)"/>
    <property type="match status" value="1"/>
</dbReference>
<dbReference type="STRING" id="4565.A0A3B6GSI9"/>
<dbReference type="OrthoDB" id="619632at2759"/>
<dbReference type="PROSITE" id="PS50948">
    <property type="entry name" value="PAN"/>
    <property type="match status" value="1"/>
</dbReference>
<keyword evidence="10 19" id="KW-1133">Transmembrane helix</keyword>
<dbReference type="Pfam" id="PF08276">
    <property type="entry name" value="PAN_2"/>
    <property type="match status" value="1"/>
</dbReference>
<dbReference type="SMART" id="SM00220">
    <property type="entry name" value="S_TKc"/>
    <property type="match status" value="1"/>
</dbReference>
<dbReference type="CDD" id="cd00053">
    <property type="entry name" value="EGF"/>
    <property type="match status" value="1"/>
</dbReference>
<dbReference type="SUPFAM" id="SSF51110">
    <property type="entry name" value="alpha-D-mannose-specific plant lectins"/>
    <property type="match status" value="1"/>
</dbReference>
<feature type="transmembrane region" description="Helical" evidence="19">
    <location>
        <begin position="502"/>
        <end position="525"/>
    </location>
</feature>
<feature type="binding site" evidence="18">
    <location>
        <position position="589"/>
    </location>
    <ligand>
        <name>ATP</name>
        <dbReference type="ChEBI" id="CHEBI:30616"/>
    </ligand>
</feature>
<comment type="catalytic activity">
    <reaction evidence="16 17">
        <text>L-seryl-[protein] + ATP = O-phospho-L-seryl-[protein] + ADP + H(+)</text>
        <dbReference type="Rhea" id="RHEA:17989"/>
        <dbReference type="Rhea" id="RHEA-COMP:9863"/>
        <dbReference type="Rhea" id="RHEA-COMP:11604"/>
        <dbReference type="ChEBI" id="CHEBI:15378"/>
        <dbReference type="ChEBI" id="CHEBI:29999"/>
        <dbReference type="ChEBI" id="CHEBI:30616"/>
        <dbReference type="ChEBI" id="CHEBI:83421"/>
        <dbReference type="ChEBI" id="CHEBI:456216"/>
        <dbReference type="EC" id="2.7.11.1"/>
    </reaction>
</comment>
<dbReference type="AlphaFoldDB" id="A0A3B6GSI9"/>
<dbReference type="PROSITE" id="PS50011">
    <property type="entry name" value="PROTEIN_KINASE_DOM"/>
    <property type="match status" value="1"/>
</dbReference>
<protein>
    <recommendedName>
        <fullName evidence="17">Receptor-like serine/threonine-protein kinase</fullName>
        <ecNumber evidence="17">2.7.11.1</ecNumber>
    </recommendedName>
</protein>
<dbReference type="CDD" id="cd00028">
    <property type="entry name" value="B_lectin"/>
    <property type="match status" value="1"/>
</dbReference>
<evidence type="ECO:0000256" key="1">
    <source>
        <dbReference type="ARBA" id="ARBA00004479"/>
    </source>
</evidence>
<dbReference type="FunFam" id="1.10.510.10:FF:000537">
    <property type="entry name" value="Putative receptor-like protein kinase"/>
    <property type="match status" value="1"/>
</dbReference>
<dbReference type="Pfam" id="PF00954">
    <property type="entry name" value="S_locus_glycop"/>
    <property type="match status" value="1"/>
</dbReference>
<dbReference type="FunFam" id="2.90.10.10:FF:000015">
    <property type="entry name" value="Serine/threonine-protein kinase"/>
    <property type="match status" value="1"/>
</dbReference>
<dbReference type="InterPro" id="IPR017441">
    <property type="entry name" value="Protein_kinase_ATP_BS"/>
</dbReference>
<evidence type="ECO:0000256" key="4">
    <source>
        <dbReference type="ARBA" id="ARBA00022679"/>
    </source>
</evidence>
<feature type="domain" description="Apple" evidence="22">
    <location>
        <begin position="371"/>
        <end position="454"/>
    </location>
</feature>
<keyword evidence="6" id="KW-0732">Signal</keyword>
<feature type="domain" description="Bulb-type lectin" evidence="21">
    <location>
        <begin position="62"/>
        <end position="191"/>
    </location>
</feature>